<dbReference type="Proteomes" id="UP000632774">
    <property type="component" value="Unassembled WGS sequence"/>
</dbReference>
<comment type="caution">
    <text evidence="1">The sequence shown here is derived from an EMBL/GenBank/DDBJ whole genome shotgun (WGS) entry which is preliminary data.</text>
</comment>
<dbReference type="InterPro" id="IPR047715">
    <property type="entry name" value="EboA_dom"/>
</dbReference>
<reference evidence="1 2" key="1">
    <citation type="submission" date="2020-10" db="EMBL/GenBank/DDBJ databases">
        <title>Mucilaginibacter mali sp. nov., isolated from rhizosphere soil of apple orchard.</title>
        <authorList>
            <person name="Lee J.-S."/>
            <person name="Kim H.S."/>
            <person name="Kim J.-S."/>
        </authorList>
    </citation>
    <scope>NUCLEOTIDE SEQUENCE [LARGE SCALE GENOMIC DNA]</scope>
    <source>
        <strain evidence="1 2">KCTC 23157</strain>
    </source>
</reference>
<evidence type="ECO:0000313" key="2">
    <source>
        <dbReference type="Proteomes" id="UP000632774"/>
    </source>
</evidence>
<proteinExistence type="predicted"/>
<sequence length="247" mass="28205">MINVERPEELKALIAEIIAANISAEAWNWLNTYASTNSVSTLNIAFGIMPRKTGKAIIRISTGQQALLQIIRPGLLVDNWTADRLCRVWVLSQFNEPDKDKYFHTIENLFSVAEMNEEVALYSALPLLNHPEMWVNRCAQGIRSNIGVVLEAIMYGNPYPVENLAEAAWNQMVLKAFFTEKQVDKLYGLDDRANKELARILIDYASERHAAGREVNAMLWYLVEKFVNPEELSSMKQGKFHRIEFSK</sequence>
<keyword evidence="2" id="KW-1185">Reference proteome</keyword>
<evidence type="ECO:0000313" key="1">
    <source>
        <dbReference type="EMBL" id="MBE9665474.1"/>
    </source>
</evidence>
<gene>
    <name evidence="1" type="ORF">IRJ18_03815</name>
</gene>
<dbReference type="EMBL" id="JADFFM010000001">
    <property type="protein sequence ID" value="MBE9665474.1"/>
    <property type="molecule type" value="Genomic_DNA"/>
</dbReference>
<name>A0ABR9XDK2_9SPHI</name>
<organism evidence="1 2">
    <name type="scientific">Mucilaginibacter boryungensis</name>
    <dbReference type="NCBI Taxonomy" id="768480"/>
    <lineage>
        <taxon>Bacteria</taxon>
        <taxon>Pseudomonadati</taxon>
        <taxon>Bacteroidota</taxon>
        <taxon>Sphingobacteriia</taxon>
        <taxon>Sphingobacteriales</taxon>
        <taxon>Sphingobacteriaceae</taxon>
        <taxon>Mucilaginibacter</taxon>
    </lineage>
</organism>
<protein>
    <submittedName>
        <fullName evidence="1">EboA domain-containing protein</fullName>
    </submittedName>
</protein>
<dbReference type="NCBIfam" id="NF035938">
    <property type="entry name" value="EboA_domain"/>
    <property type="match status" value="1"/>
</dbReference>
<accession>A0ABR9XDK2</accession>
<dbReference type="RefSeq" id="WP_194104880.1">
    <property type="nucleotide sequence ID" value="NZ_JADFFM010000001.1"/>
</dbReference>